<reference evidence="4 5" key="1">
    <citation type="submission" date="2016-04" db="EMBL/GenBank/DDBJ databases">
        <title>Complete genome sequence of natural rubber-degrading, novel Gram-negative bacterium, Rhizobacter gummiphilus strain NS21.</title>
        <authorList>
            <person name="Tabata M."/>
            <person name="Kasai D."/>
            <person name="Fukuda M."/>
        </authorList>
    </citation>
    <scope>NUCLEOTIDE SEQUENCE [LARGE SCALE GENOMIC DNA]</scope>
    <source>
        <strain evidence="4 5">NS21</strain>
    </source>
</reference>
<name>A0A1W6LC02_9BURK</name>
<keyword evidence="2" id="KW-0732">Signal</keyword>
<proteinExistence type="inferred from homology"/>
<gene>
    <name evidence="4" type="ORF">A4W93_18750</name>
</gene>
<dbReference type="SUPFAM" id="SSF53822">
    <property type="entry name" value="Periplasmic binding protein-like I"/>
    <property type="match status" value="1"/>
</dbReference>
<dbReference type="KEGG" id="rgu:A4W93_18750"/>
<dbReference type="AlphaFoldDB" id="A0A1W6LC02"/>
<dbReference type="InterPro" id="IPR028081">
    <property type="entry name" value="Leu-bd"/>
</dbReference>
<dbReference type="InterPro" id="IPR028082">
    <property type="entry name" value="Peripla_BP_I"/>
</dbReference>
<protein>
    <recommendedName>
        <fullName evidence="3">Leucine-binding protein domain-containing protein</fullName>
    </recommendedName>
</protein>
<dbReference type="Gene3D" id="3.40.50.2300">
    <property type="match status" value="2"/>
</dbReference>
<dbReference type="InterPro" id="IPR051010">
    <property type="entry name" value="BCAA_transport"/>
</dbReference>
<evidence type="ECO:0000256" key="2">
    <source>
        <dbReference type="ARBA" id="ARBA00022729"/>
    </source>
</evidence>
<dbReference type="PANTHER" id="PTHR30483:SF6">
    <property type="entry name" value="PERIPLASMIC BINDING PROTEIN OF ABC TRANSPORTER FOR NATURAL AMINO ACIDS"/>
    <property type="match status" value="1"/>
</dbReference>
<dbReference type="STRING" id="946333.A4W93_18750"/>
<feature type="domain" description="Leucine-binding protein" evidence="3">
    <location>
        <begin position="30"/>
        <end position="369"/>
    </location>
</feature>
<accession>A0A1W6LC02</accession>
<dbReference type="OrthoDB" id="9783240at2"/>
<dbReference type="Pfam" id="PF13458">
    <property type="entry name" value="Peripla_BP_6"/>
    <property type="match status" value="1"/>
</dbReference>
<dbReference type="Proteomes" id="UP000193427">
    <property type="component" value="Chromosome"/>
</dbReference>
<comment type="similarity">
    <text evidence="1">Belongs to the leucine-binding protein family.</text>
</comment>
<dbReference type="EMBL" id="CP015118">
    <property type="protein sequence ID" value="ARN21770.1"/>
    <property type="molecule type" value="Genomic_DNA"/>
</dbReference>
<organism evidence="4 5">
    <name type="scientific">Piscinibacter gummiphilus</name>
    <dbReference type="NCBI Taxonomy" id="946333"/>
    <lineage>
        <taxon>Bacteria</taxon>
        <taxon>Pseudomonadati</taxon>
        <taxon>Pseudomonadota</taxon>
        <taxon>Betaproteobacteria</taxon>
        <taxon>Burkholderiales</taxon>
        <taxon>Sphaerotilaceae</taxon>
        <taxon>Piscinibacter</taxon>
    </lineage>
</organism>
<evidence type="ECO:0000313" key="5">
    <source>
        <dbReference type="Proteomes" id="UP000193427"/>
    </source>
</evidence>
<sequence length="381" mass="40559">MPAFDRRRFVTTCLAAAATPLAWGQSPSPLRIGLTLPLTGIPQNIGSRSATPDSGLDFLAGFQMAVAQERRGQAIEVIEMDDGFDPARAAANVEALAKRDVVAVSGLWTTAHALAALPVARRLRVPVVGMRSGADELRGVDNPWAFHLRASAGDELQAVLKTLSGMNLATVGILHDQDPRNPALIQQLKAAGAKVSMVQSVDVADRAALAAAARSVASAPGTKSIVLLMSAEAVVETMMALRGDGPAFLAPVCTLSNVISRSFAESRERALNGLGVASPFSNPAFSRTDFATRFRDAMTERDLDQLTRSFTAFEGFVYGSVLTRTLVAMRPVTPTREALANALRGRTMDLGGFPVRFDDRQVGHQSVQLLYKFSAEGTLKA</sequence>
<evidence type="ECO:0000259" key="3">
    <source>
        <dbReference type="Pfam" id="PF13458"/>
    </source>
</evidence>
<keyword evidence="5" id="KW-1185">Reference proteome</keyword>
<dbReference type="RefSeq" id="WP_085752061.1">
    <property type="nucleotide sequence ID" value="NZ_BSPR01000009.1"/>
</dbReference>
<evidence type="ECO:0000313" key="4">
    <source>
        <dbReference type="EMBL" id="ARN21770.1"/>
    </source>
</evidence>
<dbReference type="PANTHER" id="PTHR30483">
    <property type="entry name" value="LEUCINE-SPECIFIC-BINDING PROTEIN"/>
    <property type="match status" value="1"/>
</dbReference>
<evidence type="ECO:0000256" key="1">
    <source>
        <dbReference type="ARBA" id="ARBA00010062"/>
    </source>
</evidence>